<dbReference type="PROSITE" id="PS01272">
    <property type="entry name" value="GCKR"/>
    <property type="match status" value="1"/>
</dbReference>
<dbReference type="NCBIfam" id="NF003915">
    <property type="entry name" value="PRK05441.1"/>
    <property type="match status" value="1"/>
</dbReference>
<evidence type="ECO:0000259" key="4">
    <source>
        <dbReference type="PROSITE" id="PS51464"/>
    </source>
</evidence>
<dbReference type="Pfam" id="PF22645">
    <property type="entry name" value="GKRP_SIS_N"/>
    <property type="match status" value="1"/>
</dbReference>
<comment type="miscellaneous">
    <text evidence="3">A lyase-type mechanism (elimination/hydration) is suggested for the cleavage of the lactyl ether bond of MurNAc 6-phosphate, with the formation of an alpha,beta-unsaturated aldehyde intermediate with (E)-stereochemistry, followed by the syn addition of water to give product.</text>
</comment>
<dbReference type="Gene3D" id="1.10.8.1080">
    <property type="match status" value="1"/>
</dbReference>
<dbReference type="SUPFAM" id="SSF53697">
    <property type="entry name" value="SIS domain"/>
    <property type="match status" value="1"/>
</dbReference>
<protein>
    <recommendedName>
        <fullName evidence="3">N-acetylmuramic acid 6-phosphate etherase</fullName>
        <shortName evidence="3">MurNAc-6-P etherase</shortName>
        <ecNumber evidence="3">4.2.1.126</ecNumber>
    </recommendedName>
    <alternativeName>
        <fullName evidence="3">N-acetylmuramic acid 6-phosphate hydrolase</fullName>
    </alternativeName>
    <alternativeName>
        <fullName evidence="3">N-acetylmuramic acid 6-phosphate lyase</fullName>
    </alternativeName>
</protein>
<dbReference type="InterPro" id="IPR005486">
    <property type="entry name" value="Glucokinase_regulatory_CS"/>
</dbReference>
<proteinExistence type="inferred from homology"/>
<dbReference type="NCBIfam" id="TIGR00274">
    <property type="entry name" value="N-acetylmuramic acid 6-phosphate etherase"/>
    <property type="match status" value="1"/>
</dbReference>
<dbReference type="RefSeq" id="WP_344949650.1">
    <property type="nucleotide sequence ID" value="NZ_BAAAZR010000038.1"/>
</dbReference>
<dbReference type="EC" id="4.2.1.126" evidence="3"/>
<dbReference type="PANTHER" id="PTHR10088:SF4">
    <property type="entry name" value="GLUCOKINASE REGULATORY PROTEIN"/>
    <property type="match status" value="1"/>
</dbReference>
<dbReference type="InterPro" id="IPR040190">
    <property type="entry name" value="MURQ/GCKR"/>
</dbReference>
<dbReference type="InterPro" id="IPR046348">
    <property type="entry name" value="SIS_dom_sf"/>
</dbReference>
<evidence type="ECO:0000256" key="2">
    <source>
        <dbReference type="ARBA" id="ARBA00023277"/>
    </source>
</evidence>
<name>A0ABP7J7I7_9ACTN</name>
<keyword evidence="6" id="KW-1185">Reference proteome</keyword>
<organism evidence="5 6">
    <name type="scientific">Sphaerisporangium flaviroseum</name>
    <dbReference type="NCBI Taxonomy" id="509199"/>
    <lineage>
        <taxon>Bacteria</taxon>
        <taxon>Bacillati</taxon>
        <taxon>Actinomycetota</taxon>
        <taxon>Actinomycetes</taxon>
        <taxon>Streptosporangiales</taxon>
        <taxon>Streptosporangiaceae</taxon>
        <taxon>Sphaerisporangium</taxon>
    </lineage>
</organism>
<comment type="pathway">
    <text evidence="3">Amino-sugar metabolism; N-acetylmuramate degradation.</text>
</comment>
<dbReference type="Gene3D" id="3.40.50.10490">
    <property type="entry name" value="Glucose-6-phosphate isomerase like protein, domain 1"/>
    <property type="match status" value="1"/>
</dbReference>
<comment type="function">
    <text evidence="3">Specifically catalyzes the cleavage of the D-lactyl ether substituent of MurNAc 6-phosphate, producing GlcNAc 6-phosphate and D-lactate.</text>
</comment>
<dbReference type="PROSITE" id="PS51464">
    <property type="entry name" value="SIS"/>
    <property type="match status" value="1"/>
</dbReference>
<dbReference type="InterPro" id="IPR001347">
    <property type="entry name" value="SIS_dom"/>
</dbReference>
<comment type="caution">
    <text evidence="5">The sequence shown here is derived from an EMBL/GenBank/DDBJ whole genome shotgun (WGS) entry which is preliminary data.</text>
</comment>
<feature type="active site" description="Proton donor" evidence="3">
    <location>
        <position position="91"/>
    </location>
</feature>
<comment type="catalytic activity">
    <reaction evidence="3">
        <text>N-acetyl-D-muramate 6-phosphate + H2O = N-acetyl-D-glucosamine 6-phosphate + (R)-lactate</text>
        <dbReference type="Rhea" id="RHEA:26410"/>
        <dbReference type="ChEBI" id="CHEBI:15377"/>
        <dbReference type="ChEBI" id="CHEBI:16004"/>
        <dbReference type="ChEBI" id="CHEBI:57513"/>
        <dbReference type="ChEBI" id="CHEBI:58722"/>
        <dbReference type="EC" id="4.2.1.126"/>
    </reaction>
</comment>
<evidence type="ECO:0000256" key="1">
    <source>
        <dbReference type="ARBA" id="ARBA00023239"/>
    </source>
</evidence>
<feature type="domain" description="SIS" evidence="4">
    <location>
        <begin position="63"/>
        <end position="226"/>
    </location>
</feature>
<dbReference type="PANTHER" id="PTHR10088">
    <property type="entry name" value="GLUCOKINASE REGULATORY PROTEIN"/>
    <property type="match status" value="1"/>
</dbReference>
<reference evidence="6" key="1">
    <citation type="journal article" date="2019" name="Int. J. Syst. Evol. Microbiol.">
        <title>The Global Catalogue of Microorganisms (GCM) 10K type strain sequencing project: providing services to taxonomists for standard genome sequencing and annotation.</title>
        <authorList>
            <consortium name="The Broad Institute Genomics Platform"/>
            <consortium name="The Broad Institute Genome Sequencing Center for Infectious Disease"/>
            <person name="Wu L."/>
            <person name="Ma J."/>
        </authorList>
    </citation>
    <scope>NUCLEOTIDE SEQUENCE [LARGE SCALE GENOMIC DNA]</scope>
    <source>
        <strain evidence="6">JCM 16908</strain>
    </source>
</reference>
<keyword evidence="2 3" id="KW-0119">Carbohydrate metabolism</keyword>
<dbReference type="CDD" id="cd05007">
    <property type="entry name" value="SIS_Etherase"/>
    <property type="match status" value="1"/>
</dbReference>
<dbReference type="NCBIfam" id="NF009222">
    <property type="entry name" value="PRK12570.1"/>
    <property type="match status" value="1"/>
</dbReference>
<accession>A0ABP7J7I7</accession>
<dbReference type="Pfam" id="PF20741">
    <property type="entry name" value="GKRP-like_C"/>
    <property type="match status" value="1"/>
</dbReference>
<comment type="subunit">
    <text evidence="3">Homodimer.</text>
</comment>
<dbReference type="InterPro" id="IPR005488">
    <property type="entry name" value="Etherase_MurQ"/>
</dbReference>
<dbReference type="Proteomes" id="UP001500888">
    <property type="component" value="Unassembled WGS sequence"/>
</dbReference>
<sequence length="307" mass="32059">MSVNFSEFAELGGLTTETTDPRYAEIDKMTVTELAAAMNEADTTVPGAVARALPQITSAIETAAERMKAGGRLIYVGAGTPGRLGVLDASECPPTYGTPPEQVFGIIAGGPNAIVSPSEGAEDDTDAAIAAIEAAAVGSLDTVVGITSSGRTPFVLSAIRRARERGALTVGLSCNAGSPLSEAAEHAIEVIVGPEVVSGSTRLKAGTAQKLVLNMFSTIVMVQLGKTYGNLMVDVKATNEKLRERAIRIMRTVTGARRNEAITALDRNDYNVKQAIVAFRLGLTPQEAMARLIESSGRLRVALGEQA</sequence>
<comment type="similarity">
    <text evidence="3">Belongs to the GCKR-like family. MurNAc-6-P etherase subfamily.</text>
</comment>
<dbReference type="EMBL" id="BAAAZR010000038">
    <property type="protein sequence ID" value="GAA3835751.1"/>
    <property type="molecule type" value="Genomic_DNA"/>
</dbReference>
<gene>
    <name evidence="5" type="primary">murQ_2</name>
    <name evidence="3" type="synonym">murQ</name>
    <name evidence="5" type="ORF">GCM10022226_66710</name>
</gene>
<evidence type="ECO:0000313" key="5">
    <source>
        <dbReference type="EMBL" id="GAA3835751.1"/>
    </source>
</evidence>
<dbReference type="HAMAP" id="MF_00068">
    <property type="entry name" value="MurQ"/>
    <property type="match status" value="1"/>
</dbReference>
<evidence type="ECO:0000256" key="3">
    <source>
        <dbReference type="HAMAP-Rule" id="MF_00068"/>
    </source>
</evidence>
<keyword evidence="1 3" id="KW-0456">Lyase</keyword>
<feature type="active site" evidence="3">
    <location>
        <position position="122"/>
    </location>
</feature>
<evidence type="ECO:0000313" key="6">
    <source>
        <dbReference type="Proteomes" id="UP001500888"/>
    </source>
</evidence>